<reference evidence="3" key="1">
    <citation type="submission" date="2025-08" db="UniProtKB">
        <authorList>
            <consortium name="RefSeq"/>
        </authorList>
    </citation>
    <scope>IDENTIFICATION</scope>
    <source>
        <tissue evidence="3">Thorax and Abdomen</tissue>
    </source>
</reference>
<feature type="region of interest" description="Disordered" evidence="1">
    <location>
        <begin position="1"/>
        <end position="116"/>
    </location>
</feature>
<feature type="compositionally biased region" description="Polar residues" evidence="1">
    <location>
        <begin position="70"/>
        <end position="86"/>
    </location>
</feature>
<proteinExistence type="predicted"/>
<dbReference type="RefSeq" id="XP_046590598.1">
    <property type="nucleotide sequence ID" value="XM_046734642.1"/>
</dbReference>
<evidence type="ECO:0000313" key="3">
    <source>
        <dbReference type="RefSeq" id="XP_046590598.1"/>
    </source>
</evidence>
<keyword evidence="2" id="KW-1185">Reference proteome</keyword>
<feature type="compositionally biased region" description="Basic and acidic residues" evidence="1">
    <location>
        <begin position="107"/>
        <end position="116"/>
    </location>
</feature>
<feature type="compositionally biased region" description="Basic residues" evidence="1">
    <location>
        <begin position="23"/>
        <end position="45"/>
    </location>
</feature>
<dbReference type="PANTHER" id="PTHR34239:SF2">
    <property type="entry name" value="TRANSPOSABLE ELEMENT P TRANSPOSASE_THAP9 CONSERVED DOMAIN-CONTAINING PROTEIN"/>
    <property type="match status" value="1"/>
</dbReference>
<protein>
    <submittedName>
        <fullName evidence="3">Uncharacterized protein LOC124293539</fullName>
    </submittedName>
</protein>
<dbReference type="Proteomes" id="UP000829291">
    <property type="component" value="Chromosome 3"/>
</dbReference>
<evidence type="ECO:0000256" key="1">
    <source>
        <dbReference type="SAM" id="MobiDB-lite"/>
    </source>
</evidence>
<sequence length="301" mass="33442">MFRNRSRSTDSGTENDGGLLEKRIKRLERKLAKKKTKKKQRRRHASSSSSDSRSPRDHNLEKRRRGYESPTRNWETDSFSRNNTENGRALGSQADDTATGEVPVVEPQRDARRAEDVDFTTTRAETPPNAGIDESGGLAENVLKAKGKRIAPDRVLGPELPKPIAVRWEEIFKQGLPPELKTSIIEKYPLPSNCIFIDPPKVNPELKAASAGAVVKRDNRIISKQERIAACLSAQGKALATIIKRDNDADLALIESISDVQCLQGFCVRGRGDFRLLARSTNSRQQGCQISNDRGGERANT</sequence>
<dbReference type="GeneID" id="124293539"/>
<gene>
    <name evidence="3" type="primary">LOC124293539</name>
</gene>
<organism evidence="2 3">
    <name type="scientific">Neodiprion lecontei</name>
    <name type="common">Redheaded pine sawfly</name>
    <dbReference type="NCBI Taxonomy" id="441921"/>
    <lineage>
        <taxon>Eukaryota</taxon>
        <taxon>Metazoa</taxon>
        <taxon>Ecdysozoa</taxon>
        <taxon>Arthropoda</taxon>
        <taxon>Hexapoda</taxon>
        <taxon>Insecta</taxon>
        <taxon>Pterygota</taxon>
        <taxon>Neoptera</taxon>
        <taxon>Endopterygota</taxon>
        <taxon>Hymenoptera</taxon>
        <taxon>Tenthredinoidea</taxon>
        <taxon>Diprionidae</taxon>
        <taxon>Diprioninae</taxon>
        <taxon>Neodiprion</taxon>
    </lineage>
</organism>
<accession>A0ABM3FRG6</accession>
<dbReference type="PANTHER" id="PTHR34239">
    <property type="entry name" value="APPLE DOMAIN-CONTAINING PROTEIN"/>
    <property type="match status" value="1"/>
</dbReference>
<evidence type="ECO:0000313" key="2">
    <source>
        <dbReference type="Proteomes" id="UP000829291"/>
    </source>
</evidence>
<name>A0ABM3FRG6_NEOLC</name>